<sequence>MATAAFVLRNEKGKPVGADAFILDGTTILVVEAIALKEDLLYTRRNGIKNIMAEGDSRLVFEFLYVR</sequence>
<keyword evidence="3" id="KW-1185">Reference proteome</keyword>
<dbReference type="Pfam" id="PF13456">
    <property type="entry name" value="RVT_3"/>
    <property type="match status" value="1"/>
</dbReference>
<proteinExistence type="predicted"/>
<evidence type="ECO:0000313" key="3">
    <source>
        <dbReference type="Proteomes" id="UP000290289"/>
    </source>
</evidence>
<reference evidence="2 3" key="1">
    <citation type="submission" date="2018-10" db="EMBL/GenBank/DDBJ databases">
        <title>A high-quality apple genome assembly.</title>
        <authorList>
            <person name="Hu J."/>
        </authorList>
    </citation>
    <scope>NUCLEOTIDE SEQUENCE [LARGE SCALE GENOMIC DNA]</scope>
    <source>
        <strain evidence="3">cv. HFTH1</strain>
        <tissue evidence="2">Young leaf</tissue>
    </source>
</reference>
<dbReference type="EMBL" id="RDQH01000341">
    <property type="protein sequence ID" value="RXH75497.1"/>
    <property type="molecule type" value="Genomic_DNA"/>
</dbReference>
<accession>A0A498I0U9</accession>
<dbReference type="GO" id="GO:0003676">
    <property type="term" value="F:nucleic acid binding"/>
    <property type="evidence" value="ECO:0007669"/>
    <property type="project" value="InterPro"/>
</dbReference>
<gene>
    <name evidence="2" type="ORF">DVH24_030218</name>
</gene>
<evidence type="ECO:0000313" key="2">
    <source>
        <dbReference type="EMBL" id="RXH75497.1"/>
    </source>
</evidence>
<feature type="domain" description="RNase H type-1" evidence="1">
    <location>
        <begin position="2"/>
        <end position="64"/>
    </location>
</feature>
<protein>
    <recommendedName>
        <fullName evidence="1">RNase H type-1 domain-containing protein</fullName>
    </recommendedName>
</protein>
<comment type="caution">
    <text evidence="2">The sequence shown here is derived from an EMBL/GenBank/DDBJ whole genome shotgun (WGS) entry which is preliminary data.</text>
</comment>
<organism evidence="2 3">
    <name type="scientific">Malus domestica</name>
    <name type="common">Apple</name>
    <name type="synonym">Pyrus malus</name>
    <dbReference type="NCBI Taxonomy" id="3750"/>
    <lineage>
        <taxon>Eukaryota</taxon>
        <taxon>Viridiplantae</taxon>
        <taxon>Streptophyta</taxon>
        <taxon>Embryophyta</taxon>
        <taxon>Tracheophyta</taxon>
        <taxon>Spermatophyta</taxon>
        <taxon>Magnoliopsida</taxon>
        <taxon>eudicotyledons</taxon>
        <taxon>Gunneridae</taxon>
        <taxon>Pentapetalae</taxon>
        <taxon>rosids</taxon>
        <taxon>fabids</taxon>
        <taxon>Rosales</taxon>
        <taxon>Rosaceae</taxon>
        <taxon>Amygdaloideae</taxon>
        <taxon>Maleae</taxon>
        <taxon>Malus</taxon>
    </lineage>
</organism>
<dbReference type="InterPro" id="IPR002156">
    <property type="entry name" value="RNaseH_domain"/>
</dbReference>
<dbReference type="Proteomes" id="UP000290289">
    <property type="component" value="Chromosome 15"/>
</dbReference>
<evidence type="ECO:0000259" key="1">
    <source>
        <dbReference type="Pfam" id="PF13456"/>
    </source>
</evidence>
<dbReference type="AlphaFoldDB" id="A0A498I0U9"/>
<name>A0A498I0U9_MALDO</name>
<dbReference type="GO" id="GO:0004523">
    <property type="term" value="F:RNA-DNA hybrid ribonuclease activity"/>
    <property type="evidence" value="ECO:0007669"/>
    <property type="project" value="InterPro"/>
</dbReference>